<gene>
    <name evidence="4" type="ORF">LCR_11720</name>
</gene>
<dbReference type="CDD" id="cd04301">
    <property type="entry name" value="NAT_SF"/>
    <property type="match status" value="1"/>
</dbReference>
<protein>
    <submittedName>
        <fullName evidence="4">GNAT family acetyltransferase</fullName>
    </submittedName>
</protein>
<dbReference type="EMBL" id="JMGO02000003">
    <property type="protein sequence ID" value="KXU80748.1"/>
    <property type="molecule type" value="Genomic_DNA"/>
</dbReference>
<dbReference type="InterPro" id="IPR000182">
    <property type="entry name" value="GNAT_dom"/>
</dbReference>
<dbReference type="NCBIfam" id="NF007853">
    <property type="entry name" value="PRK10562.1"/>
    <property type="match status" value="1"/>
</dbReference>
<organism evidence="4 5">
    <name type="scientific">Aeromonas enteropelogenes</name>
    <name type="common">Aeromonas trota</name>
    <dbReference type="NCBI Taxonomy" id="29489"/>
    <lineage>
        <taxon>Bacteria</taxon>
        <taxon>Pseudomonadati</taxon>
        <taxon>Pseudomonadota</taxon>
        <taxon>Gammaproteobacteria</taxon>
        <taxon>Aeromonadales</taxon>
        <taxon>Aeromonadaceae</taxon>
        <taxon>Aeromonas</taxon>
    </lineage>
</organism>
<accession>A0A175VKE3</accession>
<evidence type="ECO:0000313" key="5">
    <source>
        <dbReference type="Proteomes" id="UP000078435"/>
    </source>
</evidence>
<dbReference type="PANTHER" id="PTHR43800:SF1">
    <property type="entry name" value="PEPTIDYL-LYSINE N-ACETYLTRANSFERASE YJAB"/>
    <property type="match status" value="1"/>
</dbReference>
<dbReference type="InterPro" id="IPR016181">
    <property type="entry name" value="Acyl_CoA_acyltransferase"/>
</dbReference>
<evidence type="ECO:0000259" key="3">
    <source>
        <dbReference type="PROSITE" id="PS51186"/>
    </source>
</evidence>
<feature type="domain" description="N-acetyltransferase" evidence="3">
    <location>
        <begin position="1"/>
        <end position="142"/>
    </location>
</feature>
<sequence>MIRPLSTADLDAVVELWYQASMRAHHFIPASFWHAQRAAMRDIYLPASESWVYEEGGQLLGFVSYHQGALAALFITPDKQSQGLGRQLLEHLKGQYERLDLKVYAENEAAQRFYVRNGFTESEHQVCEHSGRAEIVMHWQRG</sequence>
<dbReference type="Pfam" id="PF13673">
    <property type="entry name" value="Acetyltransf_10"/>
    <property type="match status" value="1"/>
</dbReference>
<evidence type="ECO:0000256" key="1">
    <source>
        <dbReference type="ARBA" id="ARBA00022679"/>
    </source>
</evidence>
<dbReference type="SUPFAM" id="SSF55729">
    <property type="entry name" value="Acyl-CoA N-acyltransferases (Nat)"/>
    <property type="match status" value="1"/>
</dbReference>
<keyword evidence="2" id="KW-0012">Acyltransferase</keyword>
<dbReference type="PANTHER" id="PTHR43800">
    <property type="entry name" value="PEPTIDYL-LYSINE N-ACETYLTRANSFERASE YJAB"/>
    <property type="match status" value="1"/>
</dbReference>
<evidence type="ECO:0000313" key="4">
    <source>
        <dbReference type="EMBL" id="KXU80748.1"/>
    </source>
</evidence>
<proteinExistence type="predicted"/>
<dbReference type="GO" id="GO:0016747">
    <property type="term" value="F:acyltransferase activity, transferring groups other than amino-acyl groups"/>
    <property type="evidence" value="ECO:0007669"/>
    <property type="project" value="InterPro"/>
</dbReference>
<reference evidence="4 5" key="1">
    <citation type="submission" date="2016-02" db="EMBL/GenBank/DDBJ databases">
        <title>Draft genome sequence of Aeromonas trota strain 1999lcr isolated from cerebrospinal fluid (CSF).</title>
        <authorList>
            <person name="Dallagassa C.B."/>
            <person name="Prediger K.C."/>
            <person name="Weiss V.A."/>
            <person name="Assis F.E."/>
            <person name="Baura V."/>
            <person name="Cruz L.M."/>
            <person name="Souza E.M."/>
            <person name="Pedrosa F.O."/>
            <person name="Fadel-Picheth C.M."/>
        </authorList>
    </citation>
    <scope>NUCLEOTIDE SEQUENCE [LARGE SCALE GENOMIC DNA]</scope>
    <source>
        <strain evidence="4 5">1999lcr</strain>
    </source>
</reference>
<dbReference type="Proteomes" id="UP000078435">
    <property type="component" value="Unassembled WGS sequence"/>
</dbReference>
<comment type="caution">
    <text evidence="4">The sequence shown here is derived from an EMBL/GenBank/DDBJ whole genome shotgun (WGS) entry which is preliminary data.</text>
</comment>
<dbReference type="OrthoDB" id="9789605at2"/>
<name>A0A175VKE3_AEREN</name>
<dbReference type="Gene3D" id="3.40.630.30">
    <property type="match status" value="1"/>
</dbReference>
<keyword evidence="1 4" id="KW-0808">Transferase</keyword>
<dbReference type="AlphaFoldDB" id="A0A175VKE3"/>
<dbReference type="PROSITE" id="PS51186">
    <property type="entry name" value="GNAT"/>
    <property type="match status" value="1"/>
</dbReference>
<dbReference type="RefSeq" id="WP_026456247.1">
    <property type="nucleotide sequence ID" value="NZ_JAAKON010000010.1"/>
</dbReference>
<evidence type="ECO:0000256" key="2">
    <source>
        <dbReference type="ARBA" id="ARBA00023315"/>
    </source>
</evidence>